<feature type="compositionally biased region" description="Polar residues" evidence="1">
    <location>
        <begin position="163"/>
        <end position="173"/>
    </location>
</feature>
<dbReference type="EMBL" id="GIKN01002836">
    <property type="protein sequence ID" value="NIE45109.1"/>
    <property type="molecule type" value="Transcribed_RNA"/>
</dbReference>
<evidence type="ECO:0000313" key="2">
    <source>
        <dbReference type="EMBL" id="NIE45109.1"/>
    </source>
</evidence>
<feature type="compositionally biased region" description="Basic and acidic residues" evidence="1">
    <location>
        <begin position="107"/>
        <end position="130"/>
    </location>
</feature>
<accession>A0A6G5A2V2</accession>
<reference evidence="2" key="1">
    <citation type="submission" date="2020-03" db="EMBL/GenBank/DDBJ databases">
        <title>A transcriptome and proteome of the tick Rhipicephalus microplus shaped by the genetic composition of its hosts and developmental stage.</title>
        <authorList>
            <person name="Garcia G.R."/>
            <person name="Ribeiro J.M.C."/>
            <person name="Maruyama S.R."/>
            <person name="Gardinasse L.G."/>
            <person name="Nelson K."/>
            <person name="Ferreira B.R."/>
            <person name="Andrade T.G."/>
            <person name="Santos I.K.F.M."/>
        </authorList>
    </citation>
    <scope>NUCLEOTIDE SEQUENCE</scope>
    <source>
        <strain evidence="2">NSGR</strain>
        <tissue evidence="2">Salivary glands</tissue>
    </source>
</reference>
<organism evidence="2">
    <name type="scientific">Rhipicephalus microplus</name>
    <name type="common">Cattle tick</name>
    <name type="synonym">Boophilus microplus</name>
    <dbReference type="NCBI Taxonomy" id="6941"/>
    <lineage>
        <taxon>Eukaryota</taxon>
        <taxon>Metazoa</taxon>
        <taxon>Ecdysozoa</taxon>
        <taxon>Arthropoda</taxon>
        <taxon>Chelicerata</taxon>
        <taxon>Arachnida</taxon>
        <taxon>Acari</taxon>
        <taxon>Parasitiformes</taxon>
        <taxon>Ixodida</taxon>
        <taxon>Ixodoidea</taxon>
        <taxon>Ixodidae</taxon>
        <taxon>Rhipicephalinae</taxon>
        <taxon>Rhipicephalus</taxon>
        <taxon>Boophilus</taxon>
    </lineage>
</organism>
<evidence type="ECO:0000256" key="1">
    <source>
        <dbReference type="SAM" id="MobiDB-lite"/>
    </source>
</evidence>
<name>A0A6G5A2V2_RHIMP</name>
<dbReference type="VEuPathDB" id="VectorBase:LOC119175485"/>
<sequence>MPNNGPPRRKMSGETFVHPELEDVTLDTDRGHQAEDYEDCMLMKLGLTVREAVVWCEHKGSVARKMALCYEYLLRLNAPHISDHLVVKVIDNFQICLEKGPIAVPSHSDENNDRHNSEYDQARSDERDYGPDDYESNSRIYYPRREHGLGNESATVSPALHRPSTQPANIGHA</sequence>
<dbReference type="OrthoDB" id="10328887at2759"/>
<proteinExistence type="predicted"/>
<dbReference type="AlphaFoldDB" id="A0A6G5A2V2"/>
<feature type="region of interest" description="Disordered" evidence="1">
    <location>
        <begin position="104"/>
        <end position="173"/>
    </location>
</feature>
<protein>
    <submittedName>
        <fullName evidence="2">Uncharacterized protein</fullName>
    </submittedName>
</protein>